<reference evidence="9" key="1">
    <citation type="submission" date="2020-10" db="EMBL/GenBank/DDBJ databases">
        <authorList>
            <person name="Gilroy R."/>
        </authorList>
    </citation>
    <scope>NUCLEOTIDE SEQUENCE</scope>
    <source>
        <strain evidence="9">ChiSjej4B22-9803</strain>
    </source>
</reference>
<dbReference type="InterPro" id="IPR020579">
    <property type="entry name" value="Exonuc_VII_lsu_C"/>
</dbReference>
<dbReference type="PANTHER" id="PTHR30008">
    <property type="entry name" value="EXODEOXYRIBONUCLEASE 7 LARGE SUBUNIT"/>
    <property type="match status" value="1"/>
</dbReference>
<dbReference type="NCBIfam" id="TIGR00237">
    <property type="entry name" value="xseA"/>
    <property type="match status" value="1"/>
</dbReference>
<dbReference type="GO" id="GO:0006308">
    <property type="term" value="P:DNA catabolic process"/>
    <property type="evidence" value="ECO:0007669"/>
    <property type="project" value="UniProtKB-UniRule"/>
</dbReference>
<evidence type="ECO:0000256" key="6">
    <source>
        <dbReference type="RuleBase" id="RU004355"/>
    </source>
</evidence>
<dbReference type="GO" id="GO:0005737">
    <property type="term" value="C:cytoplasm"/>
    <property type="evidence" value="ECO:0007669"/>
    <property type="project" value="UniProtKB-SubCell"/>
</dbReference>
<evidence type="ECO:0000256" key="2">
    <source>
        <dbReference type="ARBA" id="ARBA00022722"/>
    </source>
</evidence>
<protein>
    <recommendedName>
        <fullName evidence="5">Exodeoxyribonuclease 7 large subunit</fullName>
        <ecNumber evidence="5">3.1.11.6</ecNumber>
    </recommendedName>
    <alternativeName>
        <fullName evidence="5">Exodeoxyribonuclease VII large subunit</fullName>
        <shortName evidence="5">Exonuclease VII large subunit</shortName>
    </alternativeName>
</protein>
<gene>
    <name evidence="5" type="primary">xseA</name>
    <name evidence="9" type="ORF">IAB04_00500</name>
</gene>
<name>A0A9D1LTX2_9FIRM</name>
<comment type="subunit">
    <text evidence="5">Heterooligomer composed of large and small subunits.</text>
</comment>
<dbReference type="GO" id="GO:0003676">
    <property type="term" value="F:nucleic acid binding"/>
    <property type="evidence" value="ECO:0007669"/>
    <property type="project" value="InterPro"/>
</dbReference>
<comment type="caution">
    <text evidence="9">The sequence shown here is derived from an EMBL/GenBank/DDBJ whole genome shotgun (WGS) entry which is preliminary data.</text>
</comment>
<dbReference type="PANTHER" id="PTHR30008:SF0">
    <property type="entry name" value="EXODEOXYRIBONUCLEASE 7 LARGE SUBUNIT"/>
    <property type="match status" value="1"/>
</dbReference>
<evidence type="ECO:0000256" key="4">
    <source>
        <dbReference type="ARBA" id="ARBA00022839"/>
    </source>
</evidence>
<proteinExistence type="inferred from homology"/>
<dbReference type="GO" id="GO:0008855">
    <property type="term" value="F:exodeoxyribonuclease VII activity"/>
    <property type="evidence" value="ECO:0007669"/>
    <property type="project" value="UniProtKB-UniRule"/>
</dbReference>
<comment type="catalytic activity">
    <reaction evidence="5 6">
        <text>Exonucleolytic cleavage in either 5'- to 3'- or 3'- to 5'-direction to yield nucleoside 5'-phosphates.</text>
        <dbReference type="EC" id="3.1.11.6"/>
    </reaction>
</comment>
<evidence type="ECO:0000259" key="7">
    <source>
        <dbReference type="Pfam" id="PF02601"/>
    </source>
</evidence>
<evidence type="ECO:0000256" key="3">
    <source>
        <dbReference type="ARBA" id="ARBA00022801"/>
    </source>
</evidence>
<feature type="domain" description="Exonuclease VII large subunit C-terminal" evidence="7">
    <location>
        <begin position="124"/>
        <end position="335"/>
    </location>
</feature>
<evidence type="ECO:0000256" key="5">
    <source>
        <dbReference type="HAMAP-Rule" id="MF_00378"/>
    </source>
</evidence>
<dbReference type="EMBL" id="DVND01000012">
    <property type="protein sequence ID" value="HIU47822.1"/>
    <property type="molecule type" value="Genomic_DNA"/>
</dbReference>
<dbReference type="Proteomes" id="UP000824111">
    <property type="component" value="Unassembled WGS sequence"/>
</dbReference>
<sequence>MEPKIATVSQINGYIKKILDHNIILNDIWIKGEISNFKLHYSGHMYITLKDEKSVLKAVMFKSAAAHLAFMPEDGMKVLARGRISVYEAGGAYQLYINEMTPDGVGELYIAYEQMKKRLEAEGLFDPKLKKPIPQFPERVGVITATTGAAVRDIINVITRRYPKAEIIIYPSLVQGADAAPNICEGIRYFNEHKLCDTLIVGRGGGSIEDLWAFNEECVARAIFASEIPVISAVGHETDFTIADFVADLRAPTPSAAAEIAVPSQLELISRISMLEGRLKNAVIKDLKQKRLLAERQKLRSPQEKIGDERLRLDNLLKQLDKAIKIKRMQEQERLGTACAKLDAMSPLKVMARGYAIPTEQDGTVIKSVKKLKSGKEFELILADGKKGCMVK</sequence>
<dbReference type="Pfam" id="PF02601">
    <property type="entry name" value="Exonuc_VII_L"/>
    <property type="match status" value="1"/>
</dbReference>
<keyword evidence="1 5" id="KW-0963">Cytoplasm</keyword>
<dbReference type="Pfam" id="PF13742">
    <property type="entry name" value="tRNA_anti_2"/>
    <property type="match status" value="1"/>
</dbReference>
<keyword evidence="2 5" id="KW-0540">Nuclease</keyword>
<dbReference type="HAMAP" id="MF_00378">
    <property type="entry name" value="Exonuc_7_L"/>
    <property type="match status" value="1"/>
</dbReference>
<accession>A0A9D1LTX2</accession>
<evidence type="ECO:0000256" key="1">
    <source>
        <dbReference type="ARBA" id="ARBA00022490"/>
    </source>
</evidence>
<dbReference type="EC" id="3.1.11.6" evidence="5"/>
<comment type="subcellular location">
    <subcellularLocation>
        <location evidence="5 6">Cytoplasm</location>
    </subcellularLocation>
</comment>
<comment type="similarity">
    <text evidence="5 6">Belongs to the XseA family.</text>
</comment>
<evidence type="ECO:0000313" key="9">
    <source>
        <dbReference type="EMBL" id="HIU47822.1"/>
    </source>
</evidence>
<reference evidence="9" key="2">
    <citation type="journal article" date="2021" name="PeerJ">
        <title>Extensive microbial diversity within the chicken gut microbiome revealed by metagenomics and culture.</title>
        <authorList>
            <person name="Gilroy R."/>
            <person name="Ravi A."/>
            <person name="Getino M."/>
            <person name="Pursley I."/>
            <person name="Horton D.L."/>
            <person name="Alikhan N.F."/>
            <person name="Baker D."/>
            <person name="Gharbi K."/>
            <person name="Hall N."/>
            <person name="Watson M."/>
            <person name="Adriaenssens E.M."/>
            <person name="Foster-Nyarko E."/>
            <person name="Jarju S."/>
            <person name="Secka A."/>
            <person name="Antonio M."/>
            <person name="Oren A."/>
            <person name="Chaudhuri R.R."/>
            <person name="La Ragione R."/>
            <person name="Hildebrand F."/>
            <person name="Pallen M.J."/>
        </authorList>
    </citation>
    <scope>NUCLEOTIDE SEQUENCE</scope>
    <source>
        <strain evidence="9">ChiSjej4B22-9803</strain>
    </source>
</reference>
<keyword evidence="3 5" id="KW-0378">Hydrolase</keyword>
<feature type="domain" description="OB-fold nucleic acid binding" evidence="8">
    <location>
        <begin position="7"/>
        <end position="100"/>
    </location>
</feature>
<comment type="function">
    <text evidence="5">Bidirectionally degrades single-stranded DNA into large acid-insoluble oligonucleotides, which are then degraded further into small acid-soluble oligonucleotides.</text>
</comment>
<organism evidence="9 10">
    <name type="scientific">Candidatus Avimonoglobus intestinipullorum</name>
    <dbReference type="NCBI Taxonomy" id="2840699"/>
    <lineage>
        <taxon>Bacteria</taxon>
        <taxon>Bacillati</taxon>
        <taxon>Bacillota</taxon>
        <taxon>Clostridia</taxon>
        <taxon>Eubacteriales</taxon>
        <taxon>Candidatus Avimonoglobus</taxon>
    </lineage>
</organism>
<dbReference type="CDD" id="cd04489">
    <property type="entry name" value="ExoVII_LU_OBF"/>
    <property type="match status" value="1"/>
</dbReference>
<dbReference type="InterPro" id="IPR003753">
    <property type="entry name" value="Exonuc_VII_L"/>
</dbReference>
<evidence type="ECO:0000313" key="10">
    <source>
        <dbReference type="Proteomes" id="UP000824111"/>
    </source>
</evidence>
<dbReference type="AlphaFoldDB" id="A0A9D1LTX2"/>
<dbReference type="GO" id="GO:0009318">
    <property type="term" value="C:exodeoxyribonuclease VII complex"/>
    <property type="evidence" value="ECO:0007669"/>
    <property type="project" value="UniProtKB-UniRule"/>
</dbReference>
<keyword evidence="4 5" id="KW-0269">Exonuclease</keyword>
<dbReference type="InterPro" id="IPR025824">
    <property type="entry name" value="OB-fold_nuc-bd_dom"/>
</dbReference>
<evidence type="ECO:0000259" key="8">
    <source>
        <dbReference type="Pfam" id="PF13742"/>
    </source>
</evidence>